<organism evidence="1 2">
    <name type="scientific">Candidatus Buchananbacteria bacterium RIFCSPLOWO2_01_FULL_39_33</name>
    <dbReference type="NCBI Taxonomy" id="1797543"/>
    <lineage>
        <taxon>Bacteria</taxon>
        <taxon>Candidatus Buchananiibacteriota</taxon>
    </lineage>
</organism>
<proteinExistence type="predicted"/>
<dbReference type="AlphaFoldDB" id="A0A1G1YL67"/>
<sequence>MLKIFVIFKPKNADHNDIRFEIDGELKGFGFISRKDNQLALTRCPICDRENYAMSVLTGQCAWCGFSIYQQAGLEIIDRTISPAPKQ</sequence>
<protein>
    <submittedName>
        <fullName evidence="1">Uncharacterized protein</fullName>
    </submittedName>
</protein>
<accession>A0A1G1YL67</accession>
<name>A0A1G1YL67_9BACT</name>
<evidence type="ECO:0000313" key="2">
    <source>
        <dbReference type="Proteomes" id="UP000177376"/>
    </source>
</evidence>
<gene>
    <name evidence="1" type="ORF">A3A02_04935</name>
</gene>
<reference evidence="1 2" key="1">
    <citation type="journal article" date="2016" name="Nat. Commun.">
        <title>Thousands of microbial genomes shed light on interconnected biogeochemical processes in an aquifer system.</title>
        <authorList>
            <person name="Anantharaman K."/>
            <person name="Brown C.T."/>
            <person name="Hug L.A."/>
            <person name="Sharon I."/>
            <person name="Castelle C.J."/>
            <person name="Probst A.J."/>
            <person name="Thomas B.C."/>
            <person name="Singh A."/>
            <person name="Wilkins M.J."/>
            <person name="Karaoz U."/>
            <person name="Brodie E.L."/>
            <person name="Williams K.H."/>
            <person name="Hubbard S.S."/>
            <person name="Banfield J.F."/>
        </authorList>
    </citation>
    <scope>NUCLEOTIDE SEQUENCE [LARGE SCALE GENOMIC DNA]</scope>
</reference>
<comment type="caution">
    <text evidence="1">The sequence shown here is derived from an EMBL/GenBank/DDBJ whole genome shotgun (WGS) entry which is preliminary data.</text>
</comment>
<dbReference type="EMBL" id="MHIM01000005">
    <property type="protein sequence ID" value="OGY53083.1"/>
    <property type="molecule type" value="Genomic_DNA"/>
</dbReference>
<dbReference type="Proteomes" id="UP000177376">
    <property type="component" value="Unassembled WGS sequence"/>
</dbReference>
<evidence type="ECO:0000313" key="1">
    <source>
        <dbReference type="EMBL" id="OGY53083.1"/>
    </source>
</evidence>